<keyword evidence="9 11" id="KW-0472">Membrane</keyword>
<evidence type="ECO:0000256" key="4">
    <source>
        <dbReference type="ARBA" id="ARBA00022490"/>
    </source>
</evidence>
<keyword evidence="13" id="KW-1185">Reference proteome</keyword>
<dbReference type="AlphaFoldDB" id="A0A834P4R6"/>
<dbReference type="PANTHER" id="PTHR28621">
    <property type="entry name" value="SELENOPROTEIN S"/>
    <property type="match status" value="1"/>
</dbReference>
<reference evidence="12" key="1">
    <citation type="journal article" date="2020" name="G3 (Bethesda)">
        <title>High-Quality Assemblies for Three Invasive Social Wasps from the &lt;i&gt;Vespula&lt;/i&gt; Genus.</title>
        <authorList>
            <person name="Harrop T.W.R."/>
            <person name="Guhlin J."/>
            <person name="McLaughlin G.M."/>
            <person name="Permina E."/>
            <person name="Stockwell P."/>
            <person name="Gilligan J."/>
            <person name="Le Lec M.F."/>
            <person name="Gruber M.A.M."/>
            <person name="Quinn O."/>
            <person name="Lovegrove M."/>
            <person name="Duncan E.J."/>
            <person name="Remnant E.J."/>
            <person name="Van Eeckhoven J."/>
            <person name="Graham B."/>
            <person name="Knapp R.A."/>
            <person name="Langford K.W."/>
            <person name="Kronenberg Z."/>
            <person name="Press M.O."/>
            <person name="Eacker S.M."/>
            <person name="Wilson-Rankin E.E."/>
            <person name="Purcell J."/>
            <person name="Lester P.J."/>
            <person name="Dearden P.K."/>
        </authorList>
    </citation>
    <scope>NUCLEOTIDE SEQUENCE</scope>
    <source>
        <strain evidence="12">Volc-1</strain>
    </source>
</reference>
<evidence type="ECO:0000256" key="10">
    <source>
        <dbReference type="SAM" id="MobiDB-lite"/>
    </source>
</evidence>
<keyword evidence="5 11" id="KW-0812">Transmembrane</keyword>
<evidence type="ECO:0000256" key="6">
    <source>
        <dbReference type="ARBA" id="ARBA00022824"/>
    </source>
</evidence>
<feature type="region of interest" description="Disordered" evidence="10">
    <location>
        <begin position="92"/>
        <end position="160"/>
    </location>
</feature>
<protein>
    <recommendedName>
        <fullName evidence="14">Selenoprotein S</fullName>
    </recommendedName>
</protein>
<dbReference type="Proteomes" id="UP000600918">
    <property type="component" value="Unassembled WGS sequence"/>
</dbReference>
<keyword evidence="7" id="KW-0712">Selenocysteine</keyword>
<evidence type="ECO:0000256" key="8">
    <source>
        <dbReference type="ARBA" id="ARBA00022989"/>
    </source>
</evidence>
<evidence type="ECO:0000256" key="11">
    <source>
        <dbReference type="SAM" id="Phobius"/>
    </source>
</evidence>
<dbReference type="GO" id="GO:0036502">
    <property type="term" value="C:Derlin-1-VIMP complex"/>
    <property type="evidence" value="ECO:0007669"/>
    <property type="project" value="TreeGrafter"/>
</dbReference>
<organism evidence="12 13">
    <name type="scientific">Vespula pensylvanica</name>
    <name type="common">Western yellow jacket</name>
    <name type="synonym">Wasp</name>
    <dbReference type="NCBI Taxonomy" id="30213"/>
    <lineage>
        <taxon>Eukaryota</taxon>
        <taxon>Metazoa</taxon>
        <taxon>Ecdysozoa</taxon>
        <taxon>Arthropoda</taxon>
        <taxon>Hexapoda</taxon>
        <taxon>Insecta</taxon>
        <taxon>Pterygota</taxon>
        <taxon>Neoptera</taxon>
        <taxon>Endopterygota</taxon>
        <taxon>Hymenoptera</taxon>
        <taxon>Apocrita</taxon>
        <taxon>Aculeata</taxon>
        <taxon>Vespoidea</taxon>
        <taxon>Vespidae</taxon>
        <taxon>Vespinae</taxon>
        <taxon>Vespula</taxon>
    </lineage>
</organism>
<dbReference type="EMBL" id="JACSDY010000005">
    <property type="protein sequence ID" value="KAF7427677.1"/>
    <property type="molecule type" value="Genomic_DNA"/>
</dbReference>
<feature type="transmembrane region" description="Helical" evidence="11">
    <location>
        <begin position="12"/>
        <end position="36"/>
    </location>
</feature>
<evidence type="ECO:0000256" key="7">
    <source>
        <dbReference type="ARBA" id="ARBA00022933"/>
    </source>
</evidence>
<comment type="caution">
    <text evidence="12">The sequence shown here is derived from an EMBL/GenBank/DDBJ whole genome shotgun (WGS) entry which is preliminary data.</text>
</comment>
<evidence type="ECO:0000256" key="9">
    <source>
        <dbReference type="ARBA" id="ARBA00023136"/>
    </source>
</evidence>
<name>A0A834P4R6_VESPE</name>
<keyword evidence="6" id="KW-0256">Endoplasmic reticulum</keyword>
<dbReference type="GO" id="GO:0030970">
    <property type="term" value="P:retrograde protein transport, ER to cytosol"/>
    <property type="evidence" value="ECO:0007669"/>
    <property type="project" value="TreeGrafter"/>
</dbReference>
<dbReference type="Gene3D" id="6.10.250.2950">
    <property type="match status" value="1"/>
</dbReference>
<evidence type="ECO:0000256" key="3">
    <source>
        <dbReference type="ARBA" id="ARBA00011034"/>
    </source>
</evidence>
<dbReference type="OrthoDB" id="75792at2759"/>
<evidence type="ECO:0008006" key="14">
    <source>
        <dbReference type="Google" id="ProtNLM"/>
    </source>
</evidence>
<gene>
    <name evidence="12" type="ORF">H0235_007371</name>
</gene>
<accession>A0A834P4R6</accession>
<sequence length="160" mass="18483">MLLLNFYFQMAWAYIASVGWYIVALIGVIWYTYPYIQDKYTNWKIKKDEAEYAAKYHKNSDLLQQRLSAVEASRQKMQEQYLKSTLIAKEKEEERKQKKKEEVSNLLDDDIMSQGSKDEPSTSKGPKSKALRRGYNPLMGDSSRGYRPPKRSCCGKGGCG</sequence>
<keyword evidence="8 11" id="KW-1133">Transmembrane helix</keyword>
<comment type="similarity">
    <text evidence="3">Belongs to the selenoprotein S family.</text>
</comment>
<dbReference type="GO" id="GO:0030968">
    <property type="term" value="P:endoplasmic reticulum unfolded protein response"/>
    <property type="evidence" value="ECO:0007669"/>
    <property type="project" value="TreeGrafter"/>
</dbReference>
<evidence type="ECO:0000313" key="13">
    <source>
        <dbReference type="Proteomes" id="UP000600918"/>
    </source>
</evidence>
<dbReference type="PANTHER" id="PTHR28621:SF1">
    <property type="entry name" value="SELENOPROTEIN S"/>
    <property type="match status" value="1"/>
</dbReference>
<evidence type="ECO:0000313" key="12">
    <source>
        <dbReference type="EMBL" id="KAF7427677.1"/>
    </source>
</evidence>
<comment type="subcellular location">
    <subcellularLocation>
        <location evidence="2">Cytoplasm</location>
    </subcellularLocation>
    <subcellularLocation>
        <location evidence="1">Endoplasmic reticulum membrane</location>
        <topology evidence="1">Single-pass membrane protein</topology>
    </subcellularLocation>
</comment>
<feature type="compositionally biased region" description="Basic and acidic residues" evidence="10">
    <location>
        <begin position="92"/>
        <end position="103"/>
    </location>
</feature>
<proteinExistence type="inferred from homology"/>
<dbReference type="GO" id="GO:0036513">
    <property type="term" value="C:Derlin-1 retrotranslocation complex"/>
    <property type="evidence" value="ECO:0007669"/>
    <property type="project" value="TreeGrafter"/>
</dbReference>
<evidence type="ECO:0000256" key="2">
    <source>
        <dbReference type="ARBA" id="ARBA00004496"/>
    </source>
</evidence>
<dbReference type="InterPro" id="IPR009703">
    <property type="entry name" value="Selenoprotein_S"/>
</dbReference>
<keyword evidence="4" id="KW-0963">Cytoplasm</keyword>
<evidence type="ECO:0000256" key="1">
    <source>
        <dbReference type="ARBA" id="ARBA00004389"/>
    </source>
</evidence>
<evidence type="ECO:0000256" key="5">
    <source>
        <dbReference type="ARBA" id="ARBA00022692"/>
    </source>
</evidence>